<dbReference type="AlphaFoldDB" id="A0A2A6CXX0"/>
<reference evidence="2" key="1">
    <citation type="journal article" date="2008" name="Nat. Genet.">
        <title>The Pristionchus pacificus genome provides a unique perspective on nematode lifestyle and parasitism.</title>
        <authorList>
            <person name="Dieterich C."/>
            <person name="Clifton S.W."/>
            <person name="Schuster L.N."/>
            <person name="Chinwalla A."/>
            <person name="Delehaunty K."/>
            <person name="Dinkelacker I."/>
            <person name="Fulton L."/>
            <person name="Fulton R."/>
            <person name="Godfrey J."/>
            <person name="Minx P."/>
            <person name="Mitreva M."/>
            <person name="Roeseler W."/>
            <person name="Tian H."/>
            <person name="Witte H."/>
            <person name="Yang S.P."/>
            <person name="Wilson R.K."/>
            <person name="Sommer R.J."/>
        </authorList>
    </citation>
    <scope>NUCLEOTIDE SEQUENCE [LARGE SCALE GENOMIC DNA]</scope>
    <source>
        <strain evidence="2">PS312</strain>
    </source>
</reference>
<reference evidence="1" key="2">
    <citation type="submission" date="2022-06" db="UniProtKB">
        <authorList>
            <consortium name="EnsemblMetazoa"/>
        </authorList>
    </citation>
    <scope>IDENTIFICATION</scope>
    <source>
        <strain evidence="1">PS312</strain>
    </source>
</reference>
<keyword evidence="2" id="KW-1185">Reference proteome</keyword>
<protein>
    <submittedName>
        <fullName evidence="1">Uncharacterized protein</fullName>
    </submittedName>
</protein>
<proteinExistence type="predicted"/>
<sequence>MLIERPDLAAQTLKTADSLGLYVYGGKSLSKRLWSTGRTSSELDKAWRGITIQVGSRRSDVEKGAKRALPKLEAAIDGSRDHARQFTAYNDASAIVTAGHEALLELAKAFAFQVARDVRTGGRAYYTEELKALNTAPSPSMSAISITF</sequence>
<evidence type="ECO:0000313" key="2">
    <source>
        <dbReference type="Proteomes" id="UP000005239"/>
    </source>
</evidence>
<dbReference type="Proteomes" id="UP000005239">
    <property type="component" value="Unassembled WGS sequence"/>
</dbReference>
<name>A0A2A6CXX0_PRIPA</name>
<dbReference type="EnsemblMetazoa" id="PPA33721.1">
    <property type="protein sequence ID" value="PPA33721.1"/>
    <property type="gene ID" value="WBGene00272090"/>
</dbReference>
<organism evidence="1 2">
    <name type="scientific">Pristionchus pacificus</name>
    <name type="common">Parasitic nematode worm</name>
    <dbReference type="NCBI Taxonomy" id="54126"/>
    <lineage>
        <taxon>Eukaryota</taxon>
        <taxon>Metazoa</taxon>
        <taxon>Ecdysozoa</taxon>
        <taxon>Nematoda</taxon>
        <taxon>Chromadorea</taxon>
        <taxon>Rhabditida</taxon>
        <taxon>Rhabditina</taxon>
        <taxon>Diplogasteromorpha</taxon>
        <taxon>Diplogasteroidea</taxon>
        <taxon>Neodiplogasteridae</taxon>
        <taxon>Pristionchus</taxon>
    </lineage>
</organism>
<evidence type="ECO:0000313" key="1">
    <source>
        <dbReference type="EnsemblMetazoa" id="PPA33721.1"/>
    </source>
</evidence>
<accession>A0A8R1YQD6</accession>
<gene>
    <name evidence="1" type="primary">WBGene00272090</name>
</gene>
<accession>A0A2A6CXX0</accession>